<dbReference type="GO" id="GO:0016791">
    <property type="term" value="F:phosphatase activity"/>
    <property type="evidence" value="ECO:0007669"/>
    <property type="project" value="UniProtKB-ARBA"/>
</dbReference>
<dbReference type="EMBL" id="CP041666">
    <property type="protein sequence ID" value="QDP39375.1"/>
    <property type="molecule type" value="Genomic_DNA"/>
</dbReference>
<dbReference type="InterPro" id="IPR036412">
    <property type="entry name" value="HAD-like_sf"/>
</dbReference>
<sequence length="299" mass="34407">MDFINVNWGFINLEREFINAHSPSGPPHHNEDNPKHREYEHMIKLFVSDLDGTLLEEDKQVSEENQTYIKKLTEHGIEFAVATGRSDRDIVKLMEDMNVTGHRVSQNGAFVFNKGNEAIFSGTFDRSLISDIHELIEAEYDFFFVSTATDLYVTKKTEEMRRAEEAHFFPLVENRDLINLYGKSVFPTKISIVGDTERILELKKKVDNRFGPDIESYLSDEHCVDILPKGISKASGIDHLLHLYNLKPEEIAVVGDSFNDVPMMQMTPNSFAMSHARDEVKKHARHIVDHVHEAIRYFL</sequence>
<evidence type="ECO:0000313" key="1">
    <source>
        <dbReference type="EMBL" id="QDP39375.1"/>
    </source>
</evidence>
<dbReference type="Pfam" id="PF08282">
    <property type="entry name" value="Hydrolase_3"/>
    <property type="match status" value="1"/>
</dbReference>
<dbReference type="Gene3D" id="3.30.1240.10">
    <property type="match status" value="1"/>
</dbReference>
<reference evidence="1 2" key="1">
    <citation type="submission" date="2019-07" db="EMBL/GenBank/DDBJ databases">
        <authorList>
            <person name="Li J."/>
        </authorList>
    </citation>
    <scope>NUCLEOTIDE SEQUENCE [LARGE SCALE GENOMIC DNA]</scope>
    <source>
        <strain evidence="1 2">TKL69</strain>
    </source>
</reference>
<keyword evidence="2" id="KW-1185">Reference proteome</keyword>
<dbReference type="PANTHER" id="PTHR10000:SF8">
    <property type="entry name" value="HAD SUPERFAMILY HYDROLASE-LIKE, TYPE 3"/>
    <property type="match status" value="1"/>
</dbReference>
<gene>
    <name evidence="1" type="ORF">FN924_03720</name>
</gene>
<name>A0A516KD87_9BACI</name>
<dbReference type="PANTHER" id="PTHR10000">
    <property type="entry name" value="PHOSPHOSERINE PHOSPHATASE"/>
    <property type="match status" value="1"/>
</dbReference>
<dbReference type="SFLD" id="SFLDG01140">
    <property type="entry name" value="C2.B:_Phosphomannomutase_and_P"/>
    <property type="match status" value="1"/>
</dbReference>
<dbReference type="GO" id="GO:0000287">
    <property type="term" value="F:magnesium ion binding"/>
    <property type="evidence" value="ECO:0007669"/>
    <property type="project" value="TreeGrafter"/>
</dbReference>
<dbReference type="SFLD" id="SFLDS00003">
    <property type="entry name" value="Haloacid_Dehalogenase"/>
    <property type="match status" value="1"/>
</dbReference>
<dbReference type="KEGG" id="aqt:FN924_03720"/>
<dbReference type="SUPFAM" id="SSF56784">
    <property type="entry name" value="HAD-like"/>
    <property type="match status" value="1"/>
</dbReference>
<dbReference type="AlphaFoldDB" id="A0A516KD87"/>
<accession>A0A516KD87</accession>
<protein>
    <submittedName>
        <fullName evidence="1">HAD family hydrolase</fullName>
    </submittedName>
</protein>
<dbReference type="Gene3D" id="3.40.50.1000">
    <property type="entry name" value="HAD superfamily/HAD-like"/>
    <property type="match status" value="1"/>
</dbReference>
<dbReference type="InterPro" id="IPR006379">
    <property type="entry name" value="HAD-SF_hydro_IIB"/>
</dbReference>
<keyword evidence="1" id="KW-0378">Hydrolase</keyword>
<dbReference type="NCBIfam" id="TIGR00099">
    <property type="entry name" value="Cof-subfamily"/>
    <property type="match status" value="1"/>
</dbReference>
<dbReference type="InterPro" id="IPR023214">
    <property type="entry name" value="HAD_sf"/>
</dbReference>
<evidence type="ECO:0000313" key="2">
    <source>
        <dbReference type="Proteomes" id="UP000315215"/>
    </source>
</evidence>
<dbReference type="Proteomes" id="UP000315215">
    <property type="component" value="Chromosome"/>
</dbReference>
<dbReference type="GO" id="GO:0005829">
    <property type="term" value="C:cytosol"/>
    <property type="evidence" value="ECO:0007669"/>
    <property type="project" value="TreeGrafter"/>
</dbReference>
<dbReference type="InterPro" id="IPR000150">
    <property type="entry name" value="Cof"/>
</dbReference>
<proteinExistence type="predicted"/>
<organism evidence="1 2">
    <name type="scientific">Radiobacillus deserti</name>
    <dbReference type="NCBI Taxonomy" id="2594883"/>
    <lineage>
        <taxon>Bacteria</taxon>
        <taxon>Bacillati</taxon>
        <taxon>Bacillota</taxon>
        <taxon>Bacilli</taxon>
        <taxon>Bacillales</taxon>
        <taxon>Bacillaceae</taxon>
        <taxon>Radiobacillus</taxon>
    </lineage>
</organism>
<dbReference type="NCBIfam" id="TIGR01484">
    <property type="entry name" value="HAD-SF-IIB"/>
    <property type="match status" value="1"/>
</dbReference>